<accession>A0A1I8JPJ2</accession>
<name>A0A1I8JPJ2_9PLAT</name>
<keyword evidence="2" id="KW-1185">Reference proteome</keyword>
<sequence>MGGGLGLGLGSRRMSRRGSFTTSGDKQHRRKVLGQFCWLVASNTTEQQNEWLKASLKGCAENGYTWLLNDAYTTAARERSTNNFDGRISQSLQALFIYVLALPAHQDSLLDNLGECRTRTAAETISRASCVRYIRRGRLTGMSLFDAMERDFSAHRSRSCGCQDLQINSDFLSLHRRHRQIRLPTAKRRRAKYVGSTTSDCVLYAAITGEIMAKTHFLPTAQRSLDNREPEMRWLRQVYTAHPTWLTQLRPRRKRFASSRRCLPMADRPEKGRLAAFGKRLRPPFSNAGPGIHLQEVVGSFEAALSMGKILLVKRLAWLPAACRPAGRIVASTLSSDLTCASLSRRSDVQIYRFGATADTGAEMMANFSADFGQTPGDDFWEAFVESPLAPSCPLAQSAACAGVTWCPFVSCFYNLLRRWSSEYGWVKLTLMEKSDQTQKSLFEKEESQIKHGNFPL</sequence>
<feature type="region of interest" description="Disordered" evidence="1">
    <location>
        <begin position="1"/>
        <end position="26"/>
    </location>
</feature>
<evidence type="ECO:0000313" key="3">
    <source>
        <dbReference type="WBParaSite" id="snap_masked-unitig_30604-processed-gene-0.0-mRNA-1"/>
    </source>
</evidence>
<reference evidence="3" key="1">
    <citation type="submission" date="2016-11" db="UniProtKB">
        <authorList>
            <consortium name="WormBaseParasite"/>
        </authorList>
    </citation>
    <scope>IDENTIFICATION</scope>
</reference>
<organism evidence="2 3">
    <name type="scientific">Macrostomum lignano</name>
    <dbReference type="NCBI Taxonomy" id="282301"/>
    <lineage>
        <taxon>Eukaryota</taxon>
        <taxon>Metazoa</taxon>
        <taxon>Spiralia</taxon>
        <taxon>Lophotrochozoa</taxon>
        <taxon>Platyhelminthes</taxon>
        <taxon>Rhabditophora</taxon>
        <taxon>Macrostomorpha</taxon>
        <taxon>Macrostomida</taxon>
        <taxon>Macrostomidae</taxon>
        <taxon>Macrostomum</taxon>
    </lineage>
</organism>
<proteinExistence type="predicted"/>
<evidence type="ECO:0000256" key="1">
    <source>
        <dbReference type="SAM" id="MobiDB-lite"/>
    </source>
</evidence>
<evidence type="ECO:0000313" key="2">
    <source>
        <dbReference type="Proteomes" id="UP000095280"/>
    </source>
</evidence>
<dbReference type="Proteomes" id="UP000095280">
    <property type="component" value="Unplaced"/>
</dbReference>
<dbReference type="AlphaFoldDB" id="A0A1I8JPJ2"/>
<protein>
    <submittedName>
        <fullName evidence="3">PH domain-containing protein</fullName>
    </submittedName>
</protein>
<dbReference type="WBParaSite" id="snap_masked-unitig_30604-processed-gene-0.0-mRNA-1">
    <property type="protein sequence ID" value="snap_masked-unitig_30604-processed-gene-0.0-mRNA-1"/>
    <property type="gene ID" value="snap_masked-unitig_30604-processed-gene-0.0"/>
</dbReference>